<evidence type="ECO:0000256" key="1">
    <source>
        <dbReference type="SAM" id="MobiDB-lite"/>
    </source>
</evidence>
<dbReference type="PROSITE" id="PS50231">
    <property type="entry name" value="RICIN_B_LECTIN"/>
    <property type="match status" value="1"/>
</dbReference>
<evidence type="ECO:0000313" key="4">
    <source>
        <dbReference type="EMBL" id="QYA18570.1"/>
    </source>
</evidence>
<evidence type="ECO:0000259" key="3">
    <source>
        <dbReference type="SMART" id="SM00458"/>
    </source>
</evidence>
<feature type="transmembrane region" description="Helical" evidence="2">
    <location>
        <begin position="26"/>
        <end position="48"/>
    </location>
</feature>
<feature type="compositionally biased region" description="Pro residues" evidence="1">
    <location>
        <begin position="137"/>
        <end position="147"/>
    </location>
</feature>
<evidence type="ECO:0000256" key="2">
    <source>
        <dbReference type="SAM" id="Phobius"/>
    </source>
</evidence>
<name>A0A8F8KT33_9VIRU</name>
<sequence length="286" mass="30225">MNAQPNPFMSQPQQSVQSNGNSTGGLVVGLVAGGLVLAGLAAGGYVLYNKMKDETQPSSQTSTQTPQIKTPQTTQTKTSQSAQTPQSKTTQTPQTKTPQTTQAKTTQTPQTKTPQTTQTKTTQTPQTKTGQTSVSTPPIPAPTPLTPVPNVNIGPGNYFIQLHKDPNMVIDIEGGGKTNGAKAIIFSKNGGDNQKFAFIGKTMKAAHSGLVLDADGGLISGRNIQQWQYLGGNNQKWIPYTDGTIRADADPKMCIDVKEGGGQGTNLIAFECHGGDNQTWDIVKAN</sequence>
<proteinExistence type="predicted"/>
<accession>A0A8F8KT33</accession>
<protein>
    <submittedName>
        <fullName evidence="4">Agglutinin</fullName>
    </submittedName>
</protein>
<dbReference type="CDD" id="cd00161">
    <property type="entry name" value="beta-trefoil_Ricin-like"/>
    <property type="match status" value="1"/>
</dbReference>
<feature type="region of interest" description="Disordered" evidence="1">
    <location>
        <begin position="55"/>
        <end position="147"/>
    </location>
</feature>
<dbReference type="InterPro" id="IPR000772">
    <property type="entry name" value="Ricin_B_lectin"/>
</dbReference>
<dbReference type="SUPFAM" id="SSF50370">
    <property type="entry name" value="Ricin B-like lectins"/>
    <property type="match status" value="1"/>
</dbReference>
<dbReference type="Gene3D" id="2.80.10.50">
    <property type="match status" value="2"/>
</dbReference>
<keyword evidence="2" id="KW-0812">Transmembrane</keyword>
<dbReference type="EMBL" id="MZ420154">
    <property type="protein sequence ID" value="QYA18570.1"/>
    <property type="molecule type" value="Genomic_DNA"/>
</dbReference>
<feature type="domain" description="Ricin B lectin" evidence="3">
    <location>
        <begin position="156"/>
        <end position="283"/>
    </location>
</feature>
<dbReference type="Pfam" id="PF00652">
    <property type="entry name" value="Ricin_B_lectin"/>
    <property type="match status" value="1"/>
</dbReference>
<dbReference type="InterPro" id="IPR035992">
    <property type="entry name" value="Ricin_B-like_lectins"/>
</dbReference>
<feature type="region of interest" description="Disordered" evidence="1">
    <location>
        <begin position="1"/>
        <end position="20"/>
    </location>
</feature>
<reference evidence="4" key="1">
    <citation type="submission" date="2021-06" db="EMBL/GenBank/DDBJ databases">
        <authorList>
            <person name="Rolland C."/>
        </authorList>
    </citation>
    <scope>NUCLEOTIDE SEQUENCE</scope>
    <source>
        <strain evidence="4">347.936635</strain>
    </source>
</reference>
<keyword evidence="2" id="KW-0472">Membrane</keyword>
<keyword evidence="2" id="KW-1133">Transmembrane helix</keyword>
<organism evidence="4">
    <name type="scientific">Clandestinovirus</name>
    <dbReference type="NCBI Taxonomy" id="2831644"/>
    <lineage>
        <taxon>Viruses</taxon>
    </lineage>
</organism>
<gene>
    <name evidence="4" type="ORF">KOM_12_301</name>
</gene>
<dbReference type="SMART" id="SM00458">
    <property type="entry name" value="RICIN"/>
    <property type="match status" value="1"/>
</dbReference>
<feature type="compositionally biased region" description="Low complexity" evidence="1">
    <location>
        <begin position="56"/>
        <end position="136"/>
    </location>
</feature>